<dbReference type="PANTHER" id="PTHR45688">
    <property type="match status" value="1"/>
</dbReference>
<dbReference type="EMBL" id="JW868123">
    <property type="protein sequence ID" value="AFP00641.1"/>
    <property type="molecule type" value="mRNA"/>
</dbReference>
<comment type="catalytic activity">
    <reaction evidence="18">
        <text>N(omega),N(omega)-dimethyl-L-arginine + pyruvate = 5-(3,3-dimethylguanidino)-2-oxopentanoate + L-alanine</text>
        <dbReference type="Rhea" id="RHEA:77303"/>
        <dbReference type="ChEBI" id="CHEBI:15361"/>
        <dbReference type="ChEBI" id="CHEBI:57972"/>
        <dbReference type="ChEBI" id="CHEBI:58326"/>
        <dbReference type="ChEBI" id="CHEBI:197301"/>
    </reaction>
</comment>
<evidence type="ECO:0000256" key="32">
    <source>
        <dbReference type="ARBA" id="ARBA00048264"/>
    </source>
</evidence>
<evidence type="ECO:0000256" key="11">
    <source>
        <dbReference type="ARBA" id="ARBA00033660"/>
    </source>
</evidence>
<dbReference type="GO" id="GO:0008453">
    <property type="term" value="F:alanine-glyoxylate transaminase activity"/>
    <property type="evidence" value="ECO:0007669"/>
    <property type="project" value="UniProtKB-EC"/>
</dbReference>
<dbReference type="PANTHER" id="PTHR45688:SF3">
    <property type="entry name" value="ALANINE--GLYOXYLATE AMINOTRANSFERASE 2, MITOCHONDRIAL"/>
    <property type="match status" value="1"/>
</dbReference>
<evidence type="ECO:0000256" key="21">
    <source>
        <dbReference type="ARBA" id="ARBA00043749"/>
    </source>
</evidence>
<comment type="catalytic activity">
    <reaction evidence="35">
        <text>N(omega)-methyl-L-arginine + glyoxylate = 5-(3-methylguanidino)-2-oxopentanoate + glycine</text>
        <dbReference type="Rhea" id="RHEA:77323"/>
        <dbReference type="ChEBI" id="CHEBI:36655"/>
        <dbReference type="ChEBI" id="CHEBI:57305"/>
        <dbReference type="ChEBI" id="CHEBI:114953"/>
        <dbReference type="ChEBI" id="CHEBI:197314"/>
    </reaction>
</comment>
<evidence type="ECO:0000256" key="23">
    <source>
        <dbReference type="ARBA" id="ARBA00043758"/>
    </source>
</evidence>
<dbReference type="InterPro" id="IPR015421">
    <property type="entry name" value="PyrdxlP-dep_Trfase_major"/>
</dbReference>
<evidence type="ECO:0000256" key="25">
    <source>
        <dbReference type="ARBA" id="ARBA00043798"/>
    </source>
</evidence>
<evidence type="ECO:0000256" key="31">
    <source>
        <dbReference type="ARBA" id="ARBA00047892"/>
    </source>
</evidence>
<dbReference type="AlphaFoldDB" id="V9KPN0"/>
<sequence length="504" mass="55226">MWLRLGSVWRSVAAVPRGHIRSAGIAPVHTEVPEAPDLPPCDVTPEPYQGLAYEQVLAIRREQLRHLGLTFYREPLLMYRGHRQWLWAADGSRFLDFFGGIVTVSVGHSHPRVLEAMRRQTETLAHTTSIYMTSAVHQYVQRLSRLFPQPLSVVFLVNSGSEANDLAMLLARVHTGNFDLITLRGGYHGGVSSTMGLTSIGSWKFNVAHGFGCHATMCPDVYRGPWGGSHCRDSPIQALRQCTCPPGGCEAGDRYVEDLRDVLQCSVSKHLAAIIAEPIQGVGGVVQYPRGFLQAASELVRERGGLYISDEVQTGFGRLGSHYWGFQAHGVTPDIVTMAKGIGNGFPMAAVVTTPEVAESFSEALHFNTFGGNPVAGAVGTAVLDVIEDEGLQMNSECLGKRMMEGLAVLRDQYEIVGDVRGKGLMIGMEMVRDKGRREPLVMAEVNEIWEDCRQMGLLVGKGGLYNQTFRITPPMCITEADVDFALSVFHVALHRHSVRKGTA</sequence>
<comment type="catalytic activity">
    <reaction evidence="36">
        <text>oxaloacetate + L-alanine = L-aspartate + pyruvate</text>
        <dbReference type="Rhea" id="RHEA:77347"/>
        <dbReference type="ChEBI" id="CHEBI:15361"/>
        <dbReference type="ChEBI" id="CHEBI:16452"/>
        <dbReference type="ChEBI" id="CHEBI:29991"/>
        <dbReference type="ChEBI" id="CHEBI:57972"/>
    </reaction>
</comment>
<evidence type="ECO:0000256" key="10">
    <source>
        <dbReference type="ARBA" id="ARBA00023128"/>
    </source>
</evidence>
<comment type="catalytic activity">
    <reaction evidence="21">
        <text>N(omega),N(omega)-dimethyl-L-arginine + oxaloacetate = 5-(3,3-dimethylguanidino)-2-oxopentanoate + L-aspartate</text>
        <dbReference type="Rhea" id="RHEA:77343"/>
        <dbReference type="ChEBI" id="CHEBI:16452"/>
        <dbReference type="ChEBI" id="CHEBI:29991"/>
        <dbReference type="ChEBI" id="CHEBI:58326"/>
        <dbReference type="ChEBI" id="CHEBI:197301"/>
    </reaction>
</comment>
<dbReference type="GO" id="GO:0016223">
    <property type="term" value="F:beta-alanine:pyruvate transaminase activity"/>
    <property type="evidence" value="ECO:0007669"/>
    <property type="project" value="UniProtKB-EC"/>
</dbReference>
<evidence type="ECO:0000256" key="14">
    <source>
        <dbReference type="ARBA" id="ARBA00041662"/>
    </source>
</evidence>
<evidence type="ECO:0000256" key="5">
    <source>
        <dbReference type="ARBA" id="ARBA00013049"/>
    </source>
</evidence>
<evidence type="ECO:0000256" key="24">
    <source>
        <dbReference type="ARBA" id="ARBA00043777"/>
    </source>
</evidence>
<comment type="catalytic activity">
    <reaction evidence="34">
        <text>N(omega),N(omega)-dimethyl-L-arginine + 2-oxobutanoate = 5-(3,3-dimethylguanidino)-2-oxopentanoate + (2S)-2-aminobutanoate</text>
        <dbReference type="Rhea" id="RHEA:77351"/>
        <dbReference type="ChEBI" id="CHEBI:16763"/>
        <dbReference type="ChEBI" id="CHEBI:58326"/>
        <dbReference type="ChEBI" id="CHEBI:74359"/>
        <dbReference type="ChEBI" id="CHEBI:197301"/>
    </reaction>
</comment>
<evidence type="ECO:0000256" key="29">
    <source>
        <dbReference type="ARBA" id="ARBA00044257"/>
    </source>
</evidence>
<dbReference type="FunFam" id="3.40.640.10:FF:000055">
    <property type="entry name" value="Alanine--glyoxylate aminotransferase 2, mitochondrial"/>
    <property type="match status" value="1"/>
</dbReference>
<comment type="subcellular location">
    <subcellularLocation>
        <location evidence="2">Mitochondrion</location>
    </subcellularLocation>
</comment>
<evidence type="ECO:0000256" key="39">
    <source>
        <dbReference type="RuleBase" id="RU003560"/>
    </source>
</evidence>
<protein>
    <recommendedName>
        <fullName evidence="13">Alanine--glyoxylate aminotransferase 2, mitochondrial</fullName>
        <ecNumber evidence="28">2.6.1.18</ecNumber>
        <ecNumber evidence="12">2.6.1.40</ecNumber>
        <ecNumber evidence="5">2.6.1.44</ecNumber>
    </recommendedName>
    <alternativeName>
        <fullName evidence="14">(R)-3-amino-2-methylpropionate--pyruvate transaminase</fullName>
    </alternativeName>
    <alternativeName>
        <fullName evidence="16">Beta-ALAAT II</fullName>
    </alternativeName>
    <alternativeName>
        <fullName evidence="17">Beta-alanine-pyruvate aminotransferase</fullName>
    </alternativeName>
    <alternativeName>
        <fullName evidence="30">D-3-aminoisobutyrate-pyruvate aminotransferase</fullName>
    </alternativeName>
    <alternativeName>
        <fullName evidence="15">D-AIBAT</fullName>
    </alternativeName>
    <alternativeName>
        <fullName evidence="29">D-beta-aminoisobutyrate-pyruvate aminotransferase</fullName>
    </alternativeName>
</protein>
<comment type="catalytic activity">
    <reaction evidence="11">
        <text>glyoxylate + L-alanine = glycine + pyruvate</text>
        <dbReference type="Rhea" id="RHEA:24248"/>
        <dbReference type="ChEBI" id="CHEBI:15361"/>
        <dbReference type="ChEBI" id="CHEBI:36655"/>
        <dbReference type="ChEBI" id="CHEBI:57305"/>
        <dbReference type="ChEBI" id="CHEBI:57972"/>
        <dbReference type="EC" id="2.6.1.44"/>
    </reaction>
    <physiologicalReaction direction="left-to-right" evidence="11">
        <dbReference type="Rhea" id="RHEA:24249"/>
    </physiologicalReaction>
</comment>
<evidence type="ECO:0000313" key="40">
    <source>
        <dbReference type="EMBL" id="AFP00641.1"/>
    </source>
</evidence>
<keyword evidence="10" id="KW-0496">Mitochondrion</keyword>
<evidence type="ECO:0000256" key="13">
    <source>
        <dbReference type="ARBA" id="ARBA00039862"/>
    </source>
</evidence>
<comment type="catalytic activity">
    <reaction evidence="22">
        <text>2-oxobutanoate + L-alanine = (2S)-2-aminobutanoate + pyruvate</text>
        <dbReference type="Rhea" id="RHEA:77355"/>
        <dbReference type="ChEBI" id="CHEBI:15361"/>
        <dbReference type="ChEBI" id="CHEBI:16763"/>
        <dbReference type="ChEBI" id="CHEBI:57972"/>
        <dbReference type="ChEBI" id="CHEBI:74359"/>
        <dbReference type="EC" id="2.6.1.44"/>
    </reaction>
</comment>
<dbReference type="GO" id="GO:0030170">
    <property type="term" value="F:pyridoxal phosphate binding"/>
    <property type="evidence" value="ECO:0007669"/>
    <property type="project" value="InterPro"/>
</dbReference>
<dbReference type="GO" id="GO:0019481">
    <property type="term" value="P:L-alanine catabolic process, by transamination"/>
    <property type="evidence" value="ECO:0007669"/>
    <property type="project" value="TreeGrafter"/>
</dbReference>
<evidence type="ECO:0000256" key="37">
    <source>
        <dbReference type="ARBA" id="ARBA00049480"/>
    </source>
</evidence>
<comment type="catalytic activity">
    <reaction evidence="32">
        <text>L-ornithine + glyoxylate = 5-amino-2-oxopentanoate + glycine</text>
        <dbReference type="Rhea" id="RHEA:77331"/>
        <dbReference type="ChEBI" id="CHEBI:36655"/>
        <dbReference type="ChEBI" id="CHEBI:46911"/>
        <dbReference type="ChEBI" id="CHEBI:57305"/>
        <dbReference type="ChEBI" id="CHEBI:58802"/>
    </reaction>
</comment>
<evidence type="ECO:0000256" key="6">
    <source>
        <dbReference type="ARBA" id="ARBA00022576"/>
    </source>
</evidence>
<evidence type="ECO:0000256" key="27">
    <source>
        <dbReference type="ARBA" id="ARBA00043826"/>
    </source>
</evidence>
<evidence type="ECO:0000256" key="8">
    <source>
        <dbReference type="ARBA" id="ARBA00022898"/>
    </source>
</evidence>
<evidence type="ECO:0000256" key="9">
    <source>
        <dbReference type="ARBA" id="ARBA00022946"/>
    </source>
</evidence>
<dbReference type="InterPro" id="IPR005814">
    <property type="entry name" value="Aminotrans_3"/>
</dbReference>
<comment type="cofactor">
    <cofactor evidence="1">
        <name>pyridoxal 5'-phosphate</name>
        <dbReference type="ChEBI" id="CHEBI:597326"/>
    </cofactor>
</comment>
<dbReference type="GO" id="GO:0047305">
    <property type="term" value="F:(R)-3-amino-2-methylpropionate-pyruvate transaminase activity"/>
    <property type="evidence" value="ECO:0007669"/>
    <property type="project" value="UniProtKB-EC"/>
</dbReference>
<evidence type="ECO:0000256" key="7">
    <source>
        <dbReference type="ARBA" id="ARBA00022679"/>
    </source>
</evidence>
<dbReference type="Gene3D" id="3.40.640.10">
    <property type="entry name" value="Type I PLP-dependent aspartate aminotransferase-like (Major domain)"/>
    <property type="match status" value="1"/>
</dbReference>
<evidence type="ECO:0000256" key="16">
    <source>
        <dbReference type="ARBA" id="ARBA00042611"/>
    </source>
</evidence>
<comment type="catalytic activity">
    <reaction evidence="27">
        <text>2-oxopentanoate + N(omega),N(omega)-dimethyl-L-arginine = 5-(3,3-dimethylguanidino)-2-oxopentanoate + L-2-aminopentanoate</text>
        <dbReference type="Rhea" id="RHEA:77359"/>
        <dbReference type="ChEBI" id="CHEBI:28644"/>
        <dbReference type="ChEBI" id="CHEBI:58326"/>
        <dbReference type="ChEBI" id="CHEBI:58441"/>
        <dbReference type="ChEBI" id="CHEBI:197301"/>
    </reaction>
</comment>
<dbReference type="GO" id="GO:0009436">
    <property type="term" value="P:glyoxylate catabolic process"/>
    <property type="evidence" value="ECO:0007669"/>
    <property type="project" value="TreeGrafter"/>
</dbReference>
<proteinExistence type="evidence at transcript level"/>
<accession>V9KPN0</accession>
<keyword evidence="8 39" id="KW-0663">Pyridoxal phosphate</keyword>
<evidence type="ECO:0000256" key="2">
    <source>
        <dbReference type="ARBA" id="ARBA00004173"/>
    </source>
</evidence>
<comment type="subunit">
    <text evidence="4">Homotetramer.</text>
</comment>
<comment type="similarity">
    <text evidence="3 39">Belongs to the class-III pyridoxal-phosphate-dependent aminotransferase family.</text>
</comment>
<evidence type="ECO:0000256" key="34">
    <source>
        <dbReference type="ARBA" id="ARBA00048560"/>
    </source>
</evidence>
<keyword evidence="7 40" id="KW-0808">Transferase</keyword>
<evidence type="ECO:0000256" key="18">
    <source>
        <dbReference type="ARBA" id="ARBA00043669"/>
    </source>
</evidence>
<evidence type="ECO:0000256" key="36">
    <source>
        <dbReference type="ARBA" id="ARBA00048916"/>
    </source>
</evidence>
<comment type="catalytic activity">
    <reaction evidence="19">
        <text>(2S)-2-aminobutanoate + glyoxylate = 2-oxobutanoate + glycine</text>
        <dbReference type="Rhea" id="RHEA:77339"/>
        <dbReference type="ChEBI" id="CHEBI:16763"/>
        <dbReference type="ChEBI" id="CHEBI:36655"/>
        <dbReference type="ChEBI" id="CHEBI:57305"/>
        <dbReference type="ChEBI" id="CHEBI:74359"/>
    </reaction>
</comment>
<reference evidence="40" key="1">
    <citation type="journal article" date="2014" name="Nature">
        <title>Elephant shark genome provides unique insights into gnathostome evolution.</title>
        <authorList>
            <consortium name="International Elephant Shark Genome Sequencing Consortium"/>
            <person name="Venkatesh B."/>
            <person name="Lee A.P."/>
            <person name="Ravi V."/>
            <person name="Maurya A.K."/>
            <person name="Lian M.M."/>
            <person name="Swann J.B."/>
            <person name="Ohta Y."/>
            <person name="Flajnik M.F."/>
            <person name="Sutoh Y."/>
            <person name="Kasahara M."/>
            <person name="Hoon S."/>
            <person name="Gangu V."/>
            <person name="Roy S.W."/>
            <person name="Irimia M."/>
            <person name="Korzh V."/>
            <person name="Kondrychyn I."/>
            <person name="Lim Z.W."/>
            <person name="Tay B.H."/>
            <person name="Tohari S."/>
            <person name="Kong K.W."/>
            <person name="Ho S."/>
            <person name="Lorente-Galdos B."/>
            <person name="Quilez J."/>
            <person name="Marques-Bonet T."/>
            <person name="Raney B.J."/>
            <person name="Ingham P.W."/>
            <person name="Tay A."/>
            <person name="Hillier L.W."/>
            <person name="Minx P."/>
            <person name="Boehm T."/>
            <person name="Wilson R.K."/>
            <person name="Brenner S."/>
            <person name="Warren W.C."/>
        </authorList>
    </citation>
    <scope>NUCLEOTIDE SEQUENCE</scope>
    <source>
        <tissue evidence="40">Liver</tissue>
    </source>
</reference>
<name>V9KPN0_CALMI</name>
<evidence type="ECO:0000256" key="35">
    <source>
        <dbReference type="ARBA" id="ARBA00048760"/>
    </source>
</evidence>
<comment type="catalytic activity">
    <reaction evidence="20">
        <text>(R)-3-amino-2-methylpropanoate + pyruvate = 2-methyl-3-oxopropanoate + L-alanine</text>
        <dbReference type="Rhea" id="RHEA:18393"/>
        <dbReference type="ChEBI" id="CHEBI:15361"/>
        <dbReference type="ChEBI" id="CHEBI:57700"/>
        <dbReference type="ChEBI" id="CHEBI:57731"/>
        <dbReference type="ChEBI" id="CHEBI:57972"/>
        <dbReference type="EC" id="2.6.1.40"/>
    </reaction>
    <physiologicalReaction direction="left-to-right" evidence="20">
        <dbReference type="Rhea" id="RHEA:18394"/>
    </physiologicalReaction>
</comment>
<evidence type="ECO:0000256" key="38">
    <source>
        <dbReference type="ARBA" id="ARBA00058068"/>
    </source>
</evidence>
<comment type="catalytic activity">
    <reaction evidence="23">
        <text>N(omega)-methyl-L-arginine + pyruvate = 5-(3-methylguanidino)-2-oxopentanoate + L-alanine</text>
        <dbReference type="Rhea" id="RHEA:77319"/>
        <dbReference type="ChEBI" id="CHEBI:15361"/>
        <dbReference type="ChEBI" id="CHEBI:57972"/>
        <dbReference type="ChEBI" id="CHEBI:114953"/>
        <dbReference type="ChEBI" id="CHEBI:197314"/>
    </reaction>
</comment>
<dbReference type="EC" id="2.6.1.40" evidence="12"/>
<keyword evidence="9" id="KW-0809">Transit peptide</keyword>
<keyword evidence="6 40" id="KW-0032">Aminotransferase</keyword>
<dbReference type="CDD" id="cd00610">
    <property type="entry name" value="OAT_like"/>
    <property type="match status" value="1"/>
</dbReference>
<comment type="catalytic activity">
    <reaction evidence="33">
        <text>2-oxohexanoate + N(omega),N(omega)-dimethyl-L-arginine = L-2-aminohexanoate + 5-(3,3-dimethylguanidino)-2-oxopentanoate</text>
        <dbReference type="Rhea" id="RHEA:77363"/>
        <dbReference type="ChEBI" id="CHEBI:35177"/>
        <dbReference type="ChEBI" id="CHEBI:58326"/>
        <dbReference type="ChEBI" id="CHEBI:58455"/>
        <dbReference type="ChEBI" id="CHEBI:197301"/>
    </reaction>
</comment>
<evidence type="ECO:0000256" key="33">
    <source>
        <dbReference type="ARBA" id="ARBA00048500"/>
    </source>
</evidence>
<comment type="catalytic activity">
    <reaction evidence="26">
        <text>3-oxopropanoate + L-alanine = beta-alanine + pyruvate</text>
        <dbReference type="Rhea" id="RHEA:14077"/>
        <dbReference type="ChEBI" id="CHEBI:15361"/>
        <dbReference type="ChEBI" id="CHEBI:33190"/>
        <dbReference type="ChEBI" id="CHEBI:57966"/>
        <dbReference type="ChEBI" id="CHEBI:57972"/>
        <dbReference type="EC" id="2.6.1.18"/>
    </reaction>
    <physiologicalReaction direction="right-to-left" evidence="26">
        <dbReference type="Rhea" id="RHEA:14079"/>
    </physiologicalReaction>
</comment>
<dbReference type="InterPro" id="IPR015422">
    <property type="entry name" value="PyrdxlP-dep_Trfase_small"/>
</dbReference>
<comment type="catalytic activity">
    <reaction evidence="25">
        <text>N(omega),N('omega)-dimethyl-L-arginine + pyruvate = 5-(3,3'-dimethylguanidino)-2-oxopentanoate + L-alanine</text>
        <dbReference type="Rhea" id="RHEA:77307"/>
        <dbReference type="ChEBI" id="CHEBI:15361"/>
        <dbReference type="ChEBI" id="CHEBI:57972"/>
        <dbReference type="ChEBI" id="CHEBI:197308"/>
        <dbReference type="ChEBI" id="CHEBI:197310"/>
    </reaction>
</comment>
<evidence type="ECO:0000256" key="22">
    <source>
        <dbReference type="ARBA" id="ARBA00043751"/>
    </source>
</evidence>
<evidence type="ECO:0000256" key="30">
    <source>
        <dbReference type="ARBA" id="ARBA00044258"/>
    </source>
</evidence>
<evidence type="ECO:0000256" key="4">
    <source>
        <dbReference type="ARBA" id="ARBA00011881"/>
    </source>
</evidence>
<dbReference type="InterPro" id="IPR049704">
    <property type="entry name" value="Aminotrans_3_PPA_site"/>
</dbReference>
<evidence type="ECO:0000256" key="1">
    <source>
        <dbReference type="ARBA" id="ARBA00001933"/>
    </source>
</evidence>
<evidence type="ECO:0000256" key="19">
    <source>
        <dbReference type="ARBA" id="ARBA00043679"/>
    </source>
</evidence>
<dbReference type="InterPro" id="IPR015424">
    <property type="entry name" value="PyrdxlP-dep_Trfase"/>
</dbReference>
<comment type="catalytic activity">
    <reaction evidence="37">
        <text>N(omega),N('omega)-dimethyl-L-arginine + glyoxylate = 5-(3,3'-dimethylguanidino)-2-oxopentanoate + glycine</text>
        <dbReference type="Rhea" id="RHEA:77315"/>
        <dbReference type="ChEBI" id="CHEBI:36655"/>
        <dbReference type="ChEBI" id="CHEBI:57305"/>
        <dbReference type="ChEBI" id="CHEBI:197308"/>
        <dbReference type="ChEBI" id="CHEBI:197310"/>
    </reaction>
</comment>
<evidence type="ECO:0000256" key="26">
    <source>
        <dbReference type="ARBA" id="ARBA00043825"/>
    </source>
</evidence>
<comment type="function">
    <text evidence="38">Multifunctional aminotransferase with a broad substrate specificity. Catalyzes the conversion of glyoxylate to glycine using alanine as the amino donor. Catalyzes metabolism of not L- but the D-isomer of D-beta-aminoisobutyric acid to generate 2-methyl-3-oxopropanoate and alanine. Catalyzes the transfer of the amino group from beta-alanine to pyruvate to yield L-alanine and 3-oxopropanoate. Can metabolize NG-monomethyl-L-arginine (NMMA), asymmetric NG,NG-dimethyl-L-arginine (ADMA) and symmetric NG,N'G-dimethyl-L-arginine (SDMA). ADMA is a potent inhibitor of nitric-oxide (NO) synthase, and this activity provides mechanism through which the kidney regulates blood pressure.</text>
</comment>
<dbReference type="EC" id="2.6.1.44" evidence="5"/>
<dbReference type="Gene3D" id="3.90.1150.10">
    <property type="entry name" value="Aspartate Aminotransferase, domain 1"/>
    <property type="match status" value="1"/>
</dbReference>
<dbReference type="EC" id="2.6.1.18" evidence="28"/>
<dbReference type="GO" id="GO:0005739">
    <property type="term" value="C:mitochondrion"/>
    <property type="evidence" value="ECO:0007669"/>
    <property type="project" value="UniProtKB-SubCell"/>
</dbReference>
<evidence type="ECO:0000256" key="3">
    <source>
        <dbReference type="ARBA" id="ARBA00008954"/>
    </source>
</evidence>
<comment type="catalytic activity">
    <reaction evidence="31">
        <text>N(omega),N(omega)-dimethyl-L-arginine + glyoxylate = 5-(3,3-dimethylguanidino)-2-oxopentanoate + glycine</text>
        <dbReference type="Rhea" id="RHEA:77311"/>
        <dbReference type="ChEBI" id="CHEBI:36655"/>
        <dbReference type="ChEBI" id="CHEBI:57305"/>
        <dbReference type="ChEBI" id="CHEBI:58326"/>
        <dbReference type="ChEBI" id="CHEBI:197301"/>
    </reaction>
</comment>
<evidence type="ECO:0000256" key="28">
    <source>
        <dbReference type="ARBA" id="ARBA00044055"/>
    </source>
</evidence>
<dbReference type="Pfam" id="PF00202">
    <property type="entry name" value="Aminotran_3"/>
    <property type="match status" value="1"/>
</dbReference>
<evidence type="ECO:0000256" key="20">
    <source>
        <dbReference type="ARBA" id="ARBA00043726"/>
    </source>
</evidence>
<evidence type="ECO:0000256" key="15">
    <source>
        <dbReference type="ARBA" id="ARBA00041845"/>
    </source>
</evidence>
<dbReference type="PROSITE" id="PS00600">
    <property type="entry name" value="AA_TRANSFER_CLASS_3"/>
    <property type="match status" value="1"/>
</dbReference>
<organism evidence="40">
    <name type="scientific">Callorhinchus milii</name>
    <name type="common">Ghost shark</name>
    <dbReference type="NCBI Taxonomy" id="7868"/>
    <lineage>
        <taxon>Eukaryota</taxon>
        <taxon>Metazoa</taxon>
        <taxon>Chordata</taxon>
        <taxon>Craniata</taxon>
        <taxon>Vertebrata</taxon>
        <taxon>Chondrichthyes</taxon>
        <taxon>Holocephali</taxon>
        <taxon>Chimaeriformes</taxon>
        <taxon>Callorhinchidae</taxon>
        <taxon>Callorhinchus</taxon>
    </lineage>
</organism>
<dbReference type="SUPFAM" id="SSF53383">
    <property type="entry name" value="PLP-dependent transferases"/>
    <property type="match status" value="1"/>
</dbReference>
<comment type="catalytic activity">
    <reaction evidence="24">
        <text>L-ornithine + pyruvate = 5-amino-2-oxopentanoate + L-alanine</text>
        <dbReference type="Rhea" id="RHEA:77327"/>
        <dbReference type="ChEBI" id="CHEBI:15361"/>
        <dbReference type="ChEBI" id="CHEBI:46911"/>
        <dbReference type="ChEBI" id="CHEBI:57972"/>
        <dbReference type="ChEBI" id="CHEBI:58802"/>
    </reaction>
</comment>
<dbReference type="PIRSF" id="PIRSF000521">
    <property type="entry name" value="Transaminase_4ab_Lys_Orn"/>
    <property type="match status" value="1"/>
</dbReference>
<evidence type="ECO:0000256" key="17">
    <source>
        <dbReference type="ARBA" id="ARBA00042669"/>
    </source>
</evidence>
<evidence type="ECO:0000256" key="12">
    <source>
        <dbReference type="ARBA" id="ARBA00039130"/>
    </source>
</evidence>